<dbReference type="AlphaFoldDB" id="A0AAW9CUT9"/>
<accession>A0AAW9CUT9</accession>
<comment type="caution">
    <text evidence="1">The sequence shown here is derived from an EMBL/GenBank/DDBJ whole genome shotgun (WGS) entry which is preliminary data.</text>
</comment>
<gene>
    <name evidence="1" type="ORF">C7S16_0273</name>
</gene>
<reference evidence="1" key="1">
    <citation type="submission" date="2018-08" db="EMBL/GenBank/DDBJ databases">
        <title>Identification of Burkholderia cepacia strains that express a Burkholderia pseudomallei-like capsular polysaccharide.</title>
        <authorList>
            <person name="Burtnick M.N."/>
            <person name="Vongsouvath M."/>
            <person name="Newton P."/>
            <person name="Wuthiekanun V."/>
            <person name="Limmathurotsakul D."/>
            <person name="Brett P.J."/>
            <person name="Chantratita N."/>
            <person name="Dance D.A."/>
        </authorList>
    </citation>
    <scope>NUCLEOTIDE SEQUENCE</scope>
    <source>
        <strain evidence="1">SBXCC001</strain>
    </source>
</reference>
<evidence type="ECO:0000313" key="2">
    <source>
        <dbReference type="Proteomes" id="UP001272137"/>
    </source>
</evidence>
<protein>
    <submittedName>
        <fullName evidence="1">Uncharacterized protein</fullName>
    </submittedName>
</protein>
<proteinExistence type="predicted"/>
<organism evidence="1 2">
    <name type="scientific">Burkholderia thailandensis</name>
    <dbReference type="NCBI Taxonomy" id="57975"/>
    <lineage>
        <taxon>Bacteria</taxon>
        <taxon>Pseudomonadati</taxon>
        <taxon>Pseudomonadota</taxon>
        <taxon>Betaproteobacteria</taxon>
        <taxon>Burkholderiales</taxon>
        <taxon>Burkholderiaceae</taxon>
        <taxon>Burkholderia</taxon>
        <taxon>pseudomallei group</taxon>
    </lineage>
</organism>
<sequence length="53" mass="6264">MHTVKSSNIVKFFETRIIPIVTITPSIHHLFNYIFDVSGARFWNNRIREDQSS</sequence>
<name>A0AAW9CUT9_BURTH</name>
<dbReference type="Proteomes" id="UP001272137">
    <property type="component" value="Unassembled WGS sequence"/>
</dbReference>
<dbReference type="EMBL" id="QXCT01000002">
    <property type="protein sequence ID" value="MDW9254648.1"/>
    <property type="molecule type" value="Genomic_DNA"/>
</dbReference>
<evidence type="ECO:0000313" key="1">
    <source>
        <dbReference type="EMBL" id="MDW9254648.1"/>
    </source>
</evidence>